<dbReference type="PANTHER" id="PTHR31642:SF270">
    <property type="entry name" value="O-ACYLTRANSFERASE AUSQ"/>
    <property type="match status" value="1"/>
</dbReference>
<sequence length="478" mass="51993">MACPPFFDPYVLTELDHTLPPVHVSGFLTFRLKEPINAIPVLEAAVARLVHLLPFLGGNVASSTRIPGKTNVLEVQPPSESFWSQYPMLAVKKHDLSIDPGLASSVVSDDVSNETFLPIGYEFTGVDPVWRFQANLMLDGVIVSFSLNHQALDGVGAMCVIDAFAKCCQNPNIDAGSLPTSPEKQSKSRTTISDLANVSQTAGASENGSPMEVASHSVDIDELNQNAHSPVSKKLVLNGERIKLLRKTCAEQAQPSDQGTSVSGNTIVTAILWICLIRAQFGPHATAPPPPELSSAAMVSNLRSKIRPALPMTYLGNTVGHAWSSFSVEQVLSSISHLHYDSRAAAYLDPQYMRIVAAAANRLQDAVQSISDHSVRDIISEKNAADDWAAQPTIADLHVSSLRQFDLYALDFGSLLGGVSDFDMPESRFPGLAWVLPSRGKPQFAPWEVRLTLHPEVMERIQKDPLLRWLSSDVMSKL</sequence>
<protein>
    <submittedName>
        <fullName evidence="3">Uncharacterized protein</fullName>
    </submittedName>
</protein>
<dbReference type="OrthoDB" id="1862401at2759"/>
<gene>
    <name evidence="3" type="ORF">PSALAMII_LOCUS7603</name>
</gene>
<evidence type="ECO:0000256" key="2">
    <source>
        <dbReference type="ARBA" id="ARBA00023315"/>
    </source>
</evidence>
<dbReference type="EMBL" id="CAJVPA010000200">
    <property type="protein sequence ID" value="CAG8396165.1"/>
    <property type="molecule type" value="Genomic_DNA"/>
</dbReference>
<proteinExistence type="predicted"/>
<dbReference type="InterPro" id="IPR050317">
    <property type="entry name" value="Plant_Fungal_Acyltransferase"/>
</dbReference>
<comment type="caution">
    <text evidence="3">The sequence shown here is derived from an EMBL/GenBank/DDBJ whole genome shotgun (WGS) entry which is preliminary data.</text>
</comment>
<evidence type="ECO:0000313" key="3">
    <source>
        <dbReference type="EMBL" id="CAG8396165.1"/>
    </source>
</evidence>
<dbReference type="GO" id="GO:0016747">
    <property type="term" value="F:acyltransferase activity, transferring groups other than amino-acyl groups"/>
    <property type="evidence" value="ECO:0007669"/>
    <property type="project" value="TreeGrafter"/>
</dbReference>
<keyword evidence="1" id="KW-0808">Transferase</keyword>
<dbReference type="AlphaFoldDB" id="A0A9W4JKF8"/>
<dbReference type="Proteomes" id="UP001152646">
    <property type="component" value="Unassembled WGS sequence"/>
</dbReference>
<dbReference type="Gene3D" id="3.30.559.10">
    <property type="entry name" value="Chloramphenicol acetyltransferase-like domain"/>
    <property type="match status" value="2"/>
</dbReference>
<name>A0A9W4JKF8_9EURO</name>
<dbReference type="PANTHER" id="PTHR31642">
    <property type="entry name" value="TRICHOTHECENE 3-O-ACETYLTRANSFERASE"/>
    <property type="match status" value="1"/>
</dbReference>
<dbReference type="InterPro" id="IPR023213">
    <property type="entry name" value="CAT-like_dom_sf"/>
</dbReference>
<reference evidence="3" key="1">
    <citation type="submission" date="2021-07" db="EMBL/GenBank/DDBJ databases">
        <authorList>
            <person name="Branca A.L. A."/>
        </authorList>
    </citation>
    <scope>NUCLEOTIDE SEQUENCE</scope>
</reference>
<dbReference type="Pfam" id="PF02458">
    <property type="entry name" value="Transferase"/>
    <property type="match status" value="1"/>
</dbReference>
<evidence type="ECO:0000313" key="4">
    <source>
        <dbReference type="Proteomes" id="UP001152646"/>
    </source>
</evidence>
<accession>A0A9W4JKF8</accession>
<evidence type="ECO:0000256" key="1">
    <source>
        <dbReference type="ARBA" id="ARBA00022679"/>
    </source>
</evidence>
<keyword evidence="2" id="KW-0012">Acyltransferase</keyword>
<organism evidence="3 4">
    <name type="scientific">Penicillium salamii</name>
    <dbReference type="NCBI Taxonomy" id="1612424"/>
    <lineage>
        <taxon>Eukaryota</taxon>
        <taxon>Fungi</taxon>
        <taxon>Dikarya</taxon>
        <taxon>Ascomycota</taxon>
        <taxon>Pezizomycotina</taxon>
        <taxon>Eurotiomycetes</taxon>
        <taxon>Eurotiomycetidae</taxon>
        <taxon>Eurotiales</taxon>
        <taxon>Aspergillaceae</taxon>
        <taxon>Penicillium</taxon>
    </lineage>
</organism>